<feature type="non-terminal residue" evidence="3">
    <location>
        <position position="1"/>
    </location>
</feature>
<feature type="region of interest" description="Disordered" evidence="2">
    <location>
        <begin position="1"/>
        <end position="31"/>
    </location>
</feature>
<keyword evidence="1" id="KW-0175">Coiled coil</keyword>
<dbReference type="AlphaFoldDB" id="A0A8S3FKG2"/>
<feature type="coiled-coil region" evidence="1">
    <location>
        <begin position="129"/>
        <end position="156"/>
    </location>
</feature>
<feature type="compositionally biased region" description="Basic and acidic residues" evidence="2">
    <location>
        <begin position="1"/>
        <end position="22"/>
    </location>
</feature>
<organism evidence="3 4">
    <name type="scientific">Rotaria magnacalcarata</name>
    <dbReference type="NCBI Taxonomy" id="392030"/>
    <lineage>
        <taxon>Eukaryota</taxon>
        <taxon>Metazoa</taxon>
        <taxon>Spiralia</taxon>
        <taxon>Gnathifera</taxon>
        <taxon>Rotifera</taxon>
        <taxon>Eurotatoria</taxon>
        <taxon>Bdelloidea</taxon>
        <taxon>Philodinida</taxon>
        <taxon>Philodinidae</taxon>
        <taxon>Rotaria</taxon>
    </lineage>
</organism>
<dbReference type="GO" id="GO:0006974">
    <property type="term" value="P:DNA damage response"/>
    <property type="evidence" value="ECO:0007669"/>
    <property type="project" value="TreeGrafter"/>
</dbReference>
<evidence type="ECO:0000313" key="4">
    <source>
        <dbReference type="Proteomes" id="UP000681967"/>
    </source>
</evidence>
<evidence type="ECO:0000256" key="1">
    <source>
        <dbReference type="SAM" id="Coils"/>
    </source>
</evidence>
<reference evidence="3" key="1">
    <citation type="submission" date="2021-02" db="EMBL/GenBank/DDBJ databases">
        <authorList>
            <person name="Nowell W R."/>
        </authorList>
    </citation>
    <scope>NUCLEOTIDE SEQUENCE</scope>
</reference>
<evidence type="ECO:0000313" key="3">
    <source>
        <dbReference type="EMBL" id="CAF5127749.1"/>
    </source>
</evidence>
<dbReference type="EMBL" id="CAJOBH010246927">
    <property type="protein sequence ID" value="CAF5127749.1"/>
    <property type="molecule type" value="Genomic_DNA"/>
</dbReference>
<dbReference type="Proteomes" id="UP000681967">
    <property type="component" value="Unassembled WGS sequence"/>
</dbReference>
<sequence>SVKGVVERIEDYNDDSKKRTSERASVQAKLPSDRQMKNVKYAIRLTDEDRVVNNVLPSELQRCSFIPNREKLKTFIRSHSLRLGNRADSPWIFYDDSIKTKYEIKDLIPSEMVDKMKKSMTITLDEILREQERIARKHAEEEAAALAEKNKSNEINNN</sequence>
<comment type="caution">
    <text evidence="3">The sequence shown here is derived from an EMBL/GenBank/DDBJ whole genome shotgun (WGS) entry which is preliminary data.</text>
</comment>
<dbReference type="GO" id="GO:0090535">
    <property type="term" value="C:WICH complex"/>
    <property type="evidence" value="ECO:0007669"/>
    <property type="project" value="InterPro"/>
</dbReference>
<name>A0A8S3FKG2_9BILA</name>
<feature type="non-terminal residue" evidence="3">
    <location>
        <position position="158"/>
    </location>
</feature>
<evidence type="ECO:0000256" key="2">
    <source>
        <dbReference type="SAM" id="MobiDB-lite"/>
    </source>
</evidence>
<gene>
    <name evidence="3" type="ORF">BYL167_LOCUS68031</name>
</gene>
<dbReference type="GO" id="GO:0042393">
    <property type="term" value="F:histone binding"/>
    <property type="evidence" value="ECO:0007669"/>
    <property type="project" value="TreeGrafter"/>
</dbReference>
<dbReference type="PANTHER" id="PTHR46802">
    <property type="entry name" value="TYROSINE-PROTEIN KINASE BAZ1B"/>
    <property type="match status" value="1"/>
</dbReference>
<dbReference type="InterPro" id="IPR047174">
    <property type="entry name" value="BAZ1B"/>
</dbReference>
<accession>A0A8S3FKG2</accession>
<proteinExistence type="predicted"/>
<dbReference type="GO" id="GO:0140801">
    <property type="term" value="F:histone H2AXY142 kinase activity"/>
    <property type="evidence" value="ECO:0007669"/>
    <property type="project" value="InterPro"/>
</dbReference>
<protein>
    <submittedName>
        <fullName evidence="3">Uncharacterized protein</fullName>
    </submittedName>
</protein>
<dbReference type="PANTHER" id="PTHR46802:SF1">
    <property type="entry name" value="TYROSINE-PROTEIN KINASE BAZ1B"/>
    <property type="match status" value="1"/>
</dbReference>